<evidence type="ECO:0000259" key="3">
    <source>
        <dbReference type="Pfam" id="PF13435"/>
    </source>
</evidence>
<dbReference type="Proteomes" id="UP000199345">
    <property type="component" value="Unassembled WGS sequence"/>
</dbReference>
<feature type="compositionally biased region" description="Acidic residues" evidence="1">
    <location>
        <begin position="227"/>
        <end position="242"/>
    </location>
</feature>
<name>A0A1I0GE66_9PROT</name>
<reference evidence="5" key="1">
    <citation type="submission" date="2016-10" db="EMBL/GenBank/DDBJ databases">
        <authorList>
            <person name="Varghese N."/>
            <person name="Submissions S."/>
        </authorList>
    </citation>
    <scope>NUCLEOTIDE SEQUENCE [LARGE SCALE GENOMIC DNA]</scope>
    <source>
        <strain evidence="5">Nm71</strain>
    </source>
</reference>
<evidence type="ECO:0000313" key="5">
    <source>
        <dbReference type="Proteomes" id="UP000199345"/>
    </source>
</evidence>
<dbReference type="NCBIfam" id="NF043010">
    <property type="entry name" value="Cyt554_Nsmonas"/>
    <property type="match status" value="1"/>
</dbReference>
<dbReference type="SUPFAM" id="SSF48695">
    <property type="entry name" value="Multiheme cytochromes"/>
    <property type="match status" value="1"/>
</dbReference>
<feature type="region of interest" description="Disordered" evidence="1">
    <location>
        <begin position="120"/>
        <end position="139"/>
    </location>
</feature>
<protein>
    <submittedName>
        <fullName evidence="4">Cytochrome c554 and c-prime</fullName>
    </submittedName>
</protein>
<evidence type="ECO:0000256" key="1">
    <source>
        <dbReference type="SAM" id="MobiDB-lite"/>
    </source>
</evidence>
<feature type="signal peptide" evidence="2">
    <location>
        <begin position="1"/>
        <end position="24"/>
    </location>
</feature>
<accession>A0A1I0GE66</accession>
<keyword evidence="5" id="KW-1185">Reference proteome</keyword>
<evidence type="ECO:0000256" key="2">
    <source>
        <dbReference type="SAM" id="SignalP"/>
    </source>
</evidence>
<dbReference type="InterPro" id="IPR053596">
    <property type="entry name" value="Cytochrome_c-554-like"/>
</dbReference>
<dbReference type="InterPro" id="IPR023155">
    <property type="entry name" value="Cyt_c-552/4"/>
</dbReference>
<sequence length="242" mass="27383">MKHPITYILALVAMFAFFSGTAAADFEGRKKCSSCHKSQAKSWKETAHAKAMESLKPGERAEAKEKAGLDPDKDYTKDKDCVGCHVDGWEQKGGYTVERPKKMLAAVGCESCHGPGKNYRRDHRKGGQLFEKSGKTMPRKRLADRGQDFHFEEACAACHLNYEGSGWEGVKEPYVPFTPEIDEKYRFDFDKMVKDDKAMHAHYKMDGAFVGEPKFKYHDEFQANAQEGEEGDEDDDDEDDDD</sequence>
<dbReference type="OrthoDB" id="9814800at2"/>
<dbReference type="EMBL" id="FOIA01000063">
    <property type="protein sequence ID" value="SET68546.1"/>
    <property type="molecule type" value="Genomic_DNA"/>
</dbReference>
<organism evidence="4 5">
    <name type="scientific">Nitrosomonas marina</name>
    <dbReference type="NCBI Taxonomy" id="917"/>
    <lineage>
        <taxon>Bacteria</taxon>
        <taxon>Pseudomonadati</taxon>
        <taxon>Pseudomonadota</taxon>
        <taxon>Betaproteobacteria</taxon>
        <taxon>Nitrosomonadales</taxon>
        <taxon>Nitrosomonadaceae</taxon>
        <taxon>Nitrosomonas</taxon>
    </lineage>
</organism>
<feature type="region of interest" description="Disordered" evidence="1">
    <location>
        <begin position="217"/>
        <end position="242"/>
    </location>
</feature>
<dbReference type="InterPro" id="IPR036280">
    <property type="entry name" value="Multihaem_cyt_sf"/>
</dbReference>
<dbReference type="RefSeq" id="WP_090662108.1">
    <property type="nucleotide sequence ID" value="NZ_FOIA01000063.1"/>
</dbReference>
<evidence type="ECO:0000313" key="4">
    <source>
        <dbReference type="EMBL" id="SET68546.1"/>
    </source>
</evidence>
<dbReference type="AlphaFoldDB" id="A0A1I0GE66"/>
<feature type="chain" id="PRO_5011531752" evidence="2">
    <location>
        <begin position="25"/>
        <end position="242"/>
    </location>
</feature>
<feature type="domain" description="Cytochrome c-552/4" evidence="3">
    <location>
        <begin position="31"/>
        <end position="114"/>
    </location>
</feature>
<dbReference type="Pfam" id="PF13435">
    <property type="entry name" value="Cytochrome_C554"/>
    <property type="match status" value="1"/>
</dbReference>
<gene>
    <name evidence="4" type="ORF">SAMN05216326_1632</name>
</gene>
<keyword evidence="2" id="KW-0732">Signal</keyword>
<proteinExistence type="predicted"/>
<dbReference type="Gene3D" id="1.10.1130.10">
    <property type="entry name" value="Flavocytochrome C3, Chain A"/>
    <property type="match status" value="1"/>
</dbReference>